<evidence type="ECO:0000256" key="1">
    <source>
        <dbReference type="SAM" id="Phobius"/>
    </source>
</evidence>
<feature type="transmembrane region" description="Helical" evidence="1">
    <location>
        <begin position="73"/>
        <end position="93"/>
    </location>
</feature>
<accession>A0AAF5DSC5</accession>
<dbReference type="AlphaFoldDB" id="A0AAF5DSC5"/>
<keyword evidence="1" id="KW-0812">Transmembrane</keyword>
<proteinExistence type="predicted"/>
<feature type="transmembrane region" description="Helical" evidence="1">
    <location>
        <begin position="264"/>
        <end position="284"/>
    </location>
</feature>
<feature type="transmembrane region" description="Helical" evidence="1">
    <location>
        <begin position="509"/>
        <end position="527"/>
    </location>
</feature>
<evidence type="ECO:0000313" key="2">
    <source>
        <dbReference type="Proteomes" id="UP000035681"/>
    </source>
</evidence>
<keyword evidence="2" id="KW-1185">Reference proteome</keyword>
<dbReference type="Proteomes" id="UP000035681">
    <property type="component" value="Unplaced"/>
</dbReference>
<name>A0AAF5DSC5_STRER</name>
<sequence>IKIIEILSRNLIILYTFIPSKKLYQLWLLNQEIMIFFSVTILKFIILLIFIFVHYLYLKKNNYERKFYVSKEIVINICIYNMIYILLFQYVVYKKGIKNKESSTAFVNFYQHILSDLDHYFDVFQKFIDIFYDMKYGEVICFFTILFLPKLKEFIGDGFKLFLCKESVTLNYKMKLNYSIEIDVRIGKLYNRTRQQTTITEKLEPKIKNIFKEAMAWLYDAELIAVDIEFLPDICRWLIMSMSKGVLIFNAKKISVKKDCWKKLINFFLILHTQYYFLIIKMIIKNSLKESLFKHVLKNNPAVDINKILLKIMRPFFIDMIKYAVIDVFILILIYRKIKQIIINNEIFAKLEDVNKDVLLNKALIINGSISKNFKTKKKDKGIEIQIWFFEKCKHYNFISWEVKDKILFIFDELKVRFDEKHIPKNVLIVKSITIIHVITMIFLKIQKIIKKIHKINKENLQKDLLAENEIGFYNVDGEMCYSNGFVIDIVGGKMYHNKNKMFFSKFTLLKMILCFIVIVAHSQFVIRLNLYNSIKLVDFFWNQRIGTAGKTRTTGRTWPSSTLRRQPTLILNKVVCFKRKKLSFLNSNLKRLINSSYFKINFVEIYGNTIYLSKMLVDLSFGNNISYDISRIRNLTKLLLDSNTTRKLDIEKYSPSANYEVCYYELSIQTVSTLIILTYINDDAPFDNCLDESIEDEDSYSSTEYDGIARIGINIVLSVSNNSSNNKITSLDFGSVSNVIKNELMNNSDEHGSDSNSNKEDDFKVSCKEFFLTKIFQFEIGKYMFLKMFKNLCYNKEKIVALLIDSMYSKNNVTMLANIVYVCELICINPEKYSTEISKILEKLDNYSNYKPEYITYYFLKFKRLLEYITTEDSNLSPLFKGYNYKVQIDKSSLENLYFISEANIDLHEINVMFEKENLNNKEIFDLRKTIIFLLDCISNLLNTFIDCRFSFKYNEIVQKKYRLIVKFQYILSNVINIPNKKKNLTKCYCESIPFGKINDYITTFNINVLIKCFHTFLEFS</sequence>
<feature type="transmembrane region" description="Helical" evidence="1">
    <location>
        <begin position="316"/>
        <end position="335"/>
    </location>
</feature>
<protein>
    <submittedName>
        <fullName evidence="3">Uncharacterized protein</fullName>
    </submittedName>
</protein>
<reference evidence="3" key="1">
    <citation type="submission" date="2024-02" db="UniProtKB">
        <authorList>
            <consortium name="WormBaseParasite"/>
        </authorList>
    </citation>
    <scope>IDENTIFICATION</scope>
</reference>
<keyword evidence="1" id="KW-1133">Transmembrane helix</keyword>
<keyword evidence="1" id="KW-0472">Membrane</keyword>
<feature type="transmembrane region" description="Helical" evidence="1">
    <location>
        <begin position="33"/>
        <end position="53"/>
    </location>
</feature>
<dbReference type="WBParaSite" id="TCONS_00016939.p1">
    <property type="protein sequence ID" value="TCONS_00016939.p1"/>
    <property type="gene ID" value="XLOC_010941"/>
</dbReference>
<evidence type="ECO:0000313" key="3">
    <source>
        <dbReference type="WBParaSite" id="TCONS_00016939.p1"/>
    </source>
</evidence>
<organism evidence="2 3">
    <name type="scientific">Strongyloides stercoralis</name>
    <name type="common">Threadworm</name>
    <dbReference type="NCBI Taxonomy" id="6248"/>
    <lineage>
        <taxon>Eukaryota</taxon>
        <taxon>Metazoa</taxon>
        <taxon>Ecdysozoa</taxon>
        <taxon>Nematoda</taxon>
        <taxon>Chromadorea</taxon>
        <taxon>Rhabditida</taxon>
        <taxon>Tylenchina</taxon>
        <taxon>Panagrolaimomorpha</taxon>
        <taxon>Strongyloidoidea</taxon>
        <taxon>Strongyloididae</taxon>
        <taxon>Strongyloides</taxon>
    </lineage>
</organism>